<proteinExistence type="predicted"/>
<comment type="caution">
    <text evidence="1">The sequence shown here is derived from an EMBL/GenBank/DDBJ whole genome shotgun (WGS) entry which is preliminary data.</text>
</comment>
<keyword evidence="2" id="KW-1185">Reference proteome</keyword>
<evidence type="ECO:0000313" key="2">
    <source>
        <dbReference type="Proteomes" id="UP001239111"/>
    </source>
</evidence>
<dbReference type="Proteomes" id="UP001239111">
    <property type="component" value="Chromosome 1"/>
</dbReference>
<sequence length="235" mass="25794">MDQQNKCSICEEYLGGNGLGLTKVQTTGLTTSILKSKARDDDKHKLSTGESCILVNKSCRKRYSALSSTKKHTSKNGANVPATSSQTSKTPDQGPAGQPSQPVSTIRFAFDYSNKYVLCGQDLDGTHTSVRNLTNEDKGTLIKIITDANREDQRIIIDRLSNTPTLGSIQPSVHMTCDREFSAIKPRPENQNNGKVAKNGEEAKNHDSQECAFTEICNYIEKSGEFELQSSTLEK</sequence>
<name>A0ACC2PMS2_9HYME</name>
<evidence type="ECO:0000313" key="1">
    <source>
        <dbReference type="EMBL" id="KAJ8684599.1"/>
    </source>
</evidence>
<protein>
    <submittedName>
        <fullName evidence="1">Uncharacterized protein</fullName>
    </submittedName>
</protein>
<dbReference type="EMBL" id="CM056741">
    <property type="protein sequence ID" value="KAJ8684599.1"/>
    <property type="molecule type" value="Genomic_DNA"/>
</dbReference>
<reference evidence="1" key="1">
    <citation type="submission" date="2023-04" db="EMBL/GenBank/DDBJ databases">
        <title>A chromosome-level genome assembly of the parasitoid wasp Eretmocerus hayati.</title>
        <authorList>
            <person name="Zhong Y."/>
            <person name="Liu S."/>
            <person name="Liu Y."/>
        </authorList>
    </citation>
    <scope>NUCLEOTIDE SEQUENCE</scope>
    <source>
        <strain evidence="1">ZJU_SS_LIU_2023</strain>
    </source>
</reference>
<accession>A0ACC2PMS2</accession>
<gene>
    <name evidence="1" type="ORF">QAD02_020391</name>
</gene>
<organism evidence="1 2">
    <name type="scientific">Eretmocerus hayati</name>
    <dbReference type="NCBI Taxonomy" id="131215"/>
    <lineage>
        <taxon>Eukaryota</taxon>
        <taxon>Metazoa</taxon>
        <taxon>Ecdysozoa</taxon>
        <taxon>Arthropoda</taxon>
        <taxon>Hexapoda</taxon>
        <taxon>Insecta</taxon>
        <taxon>Pterygota</taxon>
        <taxon>Neoptera</taxon>
        <taxon>Endopterygota</taxon>
        <taxon>Hymenoptera</taxon>
        <taxon>Apocrita</taxon>
        <taxon>Proctotrupomorpha</taxon>
        <taxon>Chalcidoidea</taxon>
        <taxon>Aphelinidae</taxon>
        <taxon>Aphelininae</taxon>
        <taxon>Eretmocerus</taxon>
    </lineage>
</organism>